<dbReference type="RefSeq" id="WP_045042303.1">
    <property type="nucleotide sequence ID" value="NZ_JZTB01000005.1"/>
</dbReference>
<gene>
    <name evidence="1" type="ORF">C0W53_15120</name>
</gene>
<dbReference type="EMBL" id="PYOZ01000009">
    <property type="protein sequence ID" value="PSX44271.1"/>
    <property type="molecule type" value="Genomic_DNA"/>
</dbReference>
<keyword evidence="2" id="KW-1185">Reference proteome</keyword>
<evidence type="ECO:0000313" key="2">
    <source>
        <dbReference type="Proteomes" id="UP000240728"/>
    </source>
</evidence>
<dbReference type="AlphaFoldDB" id="A0AAX0YU84"/>
<accession>A0AAX0YU84</accession>
<proteinExistence type="predicted"/>
<organism evidence="1 2">
    <name type="scientific">Photobacterium kishitanii</name>
    <dbReference type="NCBI Taxonomy" id="318456"/>
    <lineage>
        <taxon>Bacteria</taxon>
        <taxon>Pseudomonadati</taxon>
        <taxon>Pseudomonadota</taxon>
        <taxon>Gammaproteobacteria</taxon>
        <taxon>Vibrionales</taxon>
        <taxon>Vibrionaceae</taxon>
        <taxon>Photobacterium</taxon>
    </lineage>
</organism>
<evidence type="ECO:0000313" key="1">
    <source>
        <dbReference type="EMBL" id="PSX44271.1"/>
    </source>
</evidence>
<comment type="caution">
    <text evidence="1">The sequence shown here is derived from an EMBL/GenBank/DDBJ whole genome shotgun (WGS) entry which is preliminary data.</text>
</comment>
<sequence>MTDKTFDISRHISWKTDSKKLIRKSALAKSYNVCVRTIDNRIKSSKLPSPIRRNERVVGWMEDTLAEWFKNNKDL</sequence>
<name>A0AAX0YU84_9GAMM</name>
<protein>
    <recommendedName>
        <fullName evidence="3">AlpA family phage regulatory protein</fullName>
    </recommendedName>
</protein>
<evidence type="ECO:0008006" key="3">
    <source>
        <dbReference type="Google" id="ProtNLM"/>
    </source>
</evidence>
<reference evidence="1 2" key="1">
    <citation type="submission" date="2018-01" db="EMBL/GenBank/DDBJ databases">
        <title>Whole genome sequencing of Histamine producing bacteria.</title>
        <authorList>
            <person name="Butler K."/>
        </authorList>
    </citation>
    <scope>NUCLEOTIDE SEQUENCE [LARGE SCALE GENOMIC DNA]</scope>
    <source>
        <strain evidence="1 2">A1-4</strain>
    </source>
</reference>
<dbReference type="Proteomes" id="UP000240728">
    <property type="component" value="Unassembled WGS sequence"/>
</dbReference>